<comment type="caution">
    <text evidence="1">The sequence shown here is derived from an EMBL/GenBank/DDBJ whole genome shotgun (WGS) entry which is preliminary data.</text>
</comment>
<evidence type="ECO:0000313" key="1">
    <source>
        <dbReference type="EMBL" id="KAG0424429.1"/>
    </source>
</evidence>
<accession>A0AC60PV67</accession>
<protein>
    <submittedName>
        <fullName evidence="1">Uncharacterized protein</fullName>
    </submittedName>
</protein>
<reference evidence="1 2" key="1">
    <citation type="journal article" date="2020" name="Cell">
        <title>Large-Scale Comparative Analyses of Tick Genomes Elucidate Their Genetic Diversity and Vector Capacities.</title>
        <authorList>
            <consortium name="Tick Genome and Microbiome Consortium (TIGMIC)"/>
            <person name="Jia N."/>
            <person name="Wang J."/>
            <person name="Shi W."/>
            <person name="Du L."/>
            <person name="Sun Y."/>
            <person name="Zhan W."/>
            <person name="Jiang J.F."/>
            <person name="Wang Q."/>
            <person name="Zhang B."/>
            <person name="Ji P."/>
            <person name="Bell-Sakyi L."/>
            <person name="Cui X.M."/>
            <person name="Yuan T.T."/>
            <person name="Jiang B.G."/>
            <person name="Yang W.F."/>
            <person name="Lam T.T."/>
            <person name="Chang Q.C."/>
            <person name="Ding S.J."/>
            <person name="Wang X.J."/>
            <person name="Zhu J.G."/>
            <person name="Ruan X.D."/>
            <person name="Zhao L."/>
            <person name="Wei J.T."/>
            <person name="Ye R.Z."/>
            <person name="Que T.C."/>
            <person name="Du C.H."/>
            <person name="Zhou Y.H."/>
            <person name="Cheng J.X."/>
            <person name="Dai P.F."/>
            <person name="Guo W.B."/>
            <person name="Han X.H."/>
            <person name="Huang E.J."/>
            <person name="Li L.F."/>
            <person name="Wei W."/>
            <person name="Gao Y.C."/>
            <person name="Liu J.Z."/>
            <person name="Shao H.Z."/>
            <person name="Wang X."/>
            <person name="Wang C.C."/>
            <person name="Yang T.C."/>
            <person name="Huo Q.B."/>
            <person name="Li W."/>
            <person name="Chen H.Y."/>
            <person name="Chen S.E."/>
            <person name="Zhou L.G."/>
            <person name="Ni X.B."/>
            <person name="Tian J.H."/>
            <person name="Sheng Y."/>
            <person name="Liu T."/>
            <person name="Pan Y.S."/>
            <person name="Xia L.Y."/>
            <person name="Li J."/>
            <person name="Zhao F."/>
            <person name="Cao W.C."/>
        </authorList>
    </citation>
    <scope>NUCLEOTIDE SEQUENCE [LARGE SCALE GENOMIC DNA]</scope>
    <source>
        <strain evidence="1">Iper-2018</strain>
    </source>
</reference>
<keyword evidence="2" id="KW-1185">Reference proteome</keyword>
<evidence type="ECO:0000313" key="2">
    <source>
        <dbReference type="Proteomes" id="UP000805193"/>
    </source>
</evidence>
<sequence>MAVILPSRFAVLKVEGDEPDETKTAKKPAKTGSNSDKNSQAAKPKPKKKKKPAEKDGQVFRSPAQPGQLPFRPGPAHDLLFISNSRPGPTRPDANFHGPAEAHSCFAPYE</sequence>
<name>A0AC60PV67_IXOPE</name>
<organism evidence="1 2">
    <name type="scientific">Ixodes persulcatus</name>
    <name type="common">Taiga tick</name>
    <dbReference type="NCBI Taxonomy" id="34615"/>
    <lineage>
        <taxon>Eukaryota</taxon>
        <taxon>Metazoa</taxon>
        <taxon>Ecdysozoa</taxon>
        <taxon>Arthropoda</taxon>
        <taxon>Chelicerata</taxon>
        <taxon>Arachnida</taxon>
        <taxon>Acari</taxon>
        <taxon>Parasitiformes</taxon>
        <taxon>Ixodida</taxon>
        <taxon>Ixodoidea</taxon>
        <taxon>Ixodidae</taxon>
        <taxon>Ixodinae</taxon>
        <taxon>Ixodes</taxon>
    </lineage>
</organism>
<dbReference type="Proteomes" id="UP000805193">
    <property type="component" value="Unassembled WGS sequence"/>
</dbReference>
<dbReference type="EMBL" id="JABSTQ010009975">
    <property type="protein sequence ID" value="KAG0424429.1"/>
    <property type="molecule type" value="Genomic_DNA"/>
</dbReference>
<gene>
    <name evidence="1" type="ORF">HPB47_028366</name>
</gene>
<proteinExistence type="predicted"/>